<reference evidence="1" key="1">
    <citation type="submission" date="2021-02" db="EMBL/GenBank/DDBJ databases">
        <authorList>
            <consortium name="DOE Joint Genome Institute"/>
            <person name="Ahrendt S."/>
            <person name="Looney B.P."/>
            <person name="Miyauchi S."/>
            <person name="Morin E."/>
            <person name="Drula E."/>
            <person name="Courty P.E."/>
            <person name="Chicoki N."/>
            <person name="Fauchery L."/>
            <person name="Kohler A."/>
            <person name="Kuo A."/>
            <person name="Labutti K."/>
            <person name="Pangilinan J."/>
            <person name="Lipzen A."/>
            <person name="Riley R."/>
            <person name="Andreopoulos W."/>
            <person name="He G."/>
            <person name="Johnson J."/>
            <person name="Barry K.W."/>
            <person name="Grigoriev I.V."/>
            <person name="Nagy L."/>
            <person name="Hibbett D."/>
            <person name="Henrissat B."/>
            <person name="Matheny P.B."/>
            <person name="Labbe J."/>
            <person name="Martin F."/>
        </authorList>
    </citation>
    <scope>NUCLEOTIDE SEQUENCE</scope>
    <source>
        <strain evidence="1">FP105234-sp</strain>
    </source>
</reference>
<keyword evidence="2" id="KW-1185">Reference proteome</keyword>
<sequence>MRPAERRQRTETHKDGDFRGAGAKRLSAPSTRAEGAQRRLFAAAMLLCEAGTSKMWRRQETGSRSVCGTVHSVLPPANGLSSLGGRAGAA</sequence>
<evidence type="ECO:0000313" key="1">
    <source>
        <dbReference type="EMBL" id="KAI0043289.1"/>
    </source>
</evidence>
<name>A0ACB8RHA5_9AGAM</name>
<gene>
    <name evidence="1" type="ORF">FA95DRAFT_1563459</name>
</gene>
<accession>A0ACB8RHA5</accession>
<organism evidence="1 2">
    <name type="scientific">Auriscalpium vulgare</name>
    <dbReference type="NCBI Taxonomy" id="40419"/>
    <lineage>
        <taxon>Eukaryota</taxon>
        <taxon>Fungi</taxon>
        <taxon>Dikarya</taxon>
        <taxon>Basidiomycota</taxon>
        <taxon>Agaricomycotina</taxon>
        <taxon>Agaricomycetes</taxon>
        <taxon>Russulales</taxon>
        <taxon>Auriscalpiaceae</taxon>
        <taxon>Auriscalpium</taxon>
    </lineage>
</organism>
<reference evidence="1" key="2">
    <citation type="journal article" date="2022" name="New Phytol.">
        <title>Evolutionary transition to the ectomycorrhizal habit in the genomes of a hyperdiverse lineage of mushroom-forming fungi.</title>
        <authorList>
            <person name="Looney B."/>
            <person name="Miyauchi S."/>
            <person name="Morin E."/>
            <person name="Drula E."/>
            <person name="Courty P.E."/>
            <person name="Kohler A."/>
            <person name="Kuo A."/>
            <person name="LaButti K."/>
            <person name="Pangilinan J."/>
            <person name="Lipzen A."/>
            <person name="Riley R."/>
            <person name="Andreopoulos W."/>
            <person name="He G."/>
            <person name="Johnson J."/>
            <person name="Nolan M."/>
            <person name="Tritt A."/>
            <person name="Barry K.W."/>
            <person name="Grigoriev I.V."/>
            <person name="Nagy L.G."/>
            <person name="Hibbett D."/>
            <person name="Henrissat B."/>
            <person name="Matheny P.B."/>
            <person name="Labbe J."/>
            <person name="Martin F.M."/>
        </authorList>
    </citation>
    <scope>NUCLEOTIDE SEQUENCE</scope>
    <source>
        <strain evidence="1">FP105234-sp</strain>
    </source>
</reference>
<protein>
    <submittedName>
        <fullName evidence="1">Uncharacterized protein</fullName>
    </submittedName>
</protein>
<evidence type="ECO:0000313" key="2">
    <source>
        <dbReference type="Proteomes" id="UP000814033"/>
    </source>
</evidence>
<comment type="caution">
    <text evidence="1">The sequence shown here is derived from an EMBL/GenBank/DDBJ whole genome shotgun (WGS) entry which is preliminary data.</text>
</comment>
<dbReference type="Proteomes" id="UP000814033">
    <property type="component" value="Unassembled WGS sequence"/>
</dbReference>
<dbReference type="EMBL" id="MU276024">
    <property type="protein sequence ID" value="KAI0043289.1"/>
    <property type="molecule type" value="Genomic_DNA"/>
</dbReference>
<proteinExistence type="predicted"/>